<keyword evidence="3" id="KW-1185">Reference proteome</keyword>
<dbReference type="InterPro" id="IPR000835">
    <property type="entry name" value="HTH_MarR-typ"/>
</dbReference>
<dbReference type="Gene3D" id="1.10.10.10">
    <property type="entry name" value="Winged helix-like DNA-binding domain superfamily/Winged helix DNA-binding domain"/>
    <property type="match status" value="1"/>
</dbReference>
<dbReference type="SMART" id="SM00347">
    <property type="entry name" value="HTH_MARR"/>
    <property type="match status" value="1"/>
</dbReference>
<dbReference type="GO" id="GO:0003677">
    <property type="term" value="F:DNA binding"/>
    <property type="evidence" value="ECO:0007669"/>
    <property type="project" value="UniProtKB-KW"/>
</dbReference>
<protein>
    <submittedName>
        <fullName evidence="2">DNA-binding transcriptional regulator, MarR family</fullName>
    </submittedName>
</protein>
<dbReference type="OrthoDB" id="6331822at2"/>
<dbReference type="PROSITE" id="PS50995">
    <property type="entry name" value="HTH_MARR_2"/>
    <property type="match status" value="1"/>
</dbReference>
<evidence type="ECO:0000313" key="3">
    <source>
        <dbReference type="Proteomes" id="UP000198749"/>
    </source>
</evidence>
<dbReference type="Pfam" id="PF01047">
    <property type="entry name" value="MarR"/>
    <property type="match status" value="1"/>
</dbReference>
<organism evidence="2 3">
    <name type="scientific">Amphritea atlantica</name>
    <dbReference type="NCBI Taxonomy" id="355243"/>
    <lineage>
        <taxon>Bacteria</taxon>
        <taxon>Pseudomonadati</taxon>
        <taxon>Pseudomonadota</taxon>
        <taxon>Gammaproteobacteria</taxon>
        <taxon>Oceanospirillales</taxon>
        <taxon>Oceanospirillaceae</taxon>
        <taxon>Amphritea</taxon>
    </lineage>
</organism>
<evidence type="ECO:0000259" key="1">
    <source>
        <dbReference type="PROSITE" id="PS50995"/>
    </source>
</evidence>
<proteinExistence type="predicted"/>
<dbReference type="AlphaFoldDB" id="A0A1H9KFD1"/>
<keyword evidence="2" id="KW-0238">DNA-binding</keyword>
<dbReference type="InterPro" id="IPR039422">
    <property type="entry name" value="MarR/SlyA-like"/>
</dbReference>
<dbReference type="EMBL" id="FOGB01000013">
    <property type="protein sequence ID" value="SEQ97876.1"/>
    <property type="molecule type" value="Genomic_DNA"/>
</dbReference>
<dbReference type="InterPro" id="IPR036390">
    <property type="entry name" value="WH_DNA-bd_sf"/>
</dbReference>
<accession>A0A1H9KFD1</accession>
<dbReference type="InterPro" id="IPR036388">
    <property type="entry name" value="WH-like_DNA-bd_sf"/>
</dbReference>
<dbReference type="PANTHER" id="PTHR33164:SF89">
    <property type="entry name" value="MARR FAMILY REGULATORY PROTEIN"/>
    <property type="match status" value="1"/>
</dbReference>
<gene>
    <name evidence="2" type="ORF">SAMN03080615_03463</name>
</gene>
<evidence type="ECO:0000313" key="2">
    <source>
        <dbReference type="EMBL" id="SEQ97876.1"/>
    </source>
</evidence>
<feature type="domain" description="HTH marR-type" evidence="1">
    <location>
        <begin position="16"/>
        <end position="148"/>
    </location>
</feature>
<dbReference type="RefSeq" id="WP_091360708.1">
    <property type="nucleotide sequence ID" value="NZ_AP025284.1"/>
</dbReference>
<dbReference type="STRING" id="355243.SAMN03080615_03463"/>
<sequence>MANLNSSEDIDYGILDTLVGYKLRRAQVNIFNDFSEHCSRFGITPGLFGVLSIVERNPGLTQTAIANALGNDRSAMVSVVDRLESMNIVERKPSASDRRSHALFLTPHGEIFYKELVAEVLKHEASFTSLLNEGEKPLIIDMLDRIANHKPAKQ</sequence>
<dbReference type="PRINTS" id="PR00598">
    <property type="entry name" value="HTHMARR"/>
</dbReference>
<name>A0A1H9KFD1_9GAMM</name>
<dbReference type="PANTHER" id="PTHR33164">
    <property type="entry name" value="TRANSCRIPTIONAL REGULATOR, MARR FAMILY"/>
    <property type="match status" value="1"/>
</dbReference>
<dbReference type="Proteomes" id="UP000198749">
    <property type="component" value="Unassembled WGS sequence"/>
</dbReference>
<reference evidence="3" key="1">
    <citation type="submission" date="2016-10" db="EMBL/GenBank/DDBJ databases">
        <authorList>
            <person name="Varghese N."/>
            <person name="Submissions S."/>
        </authorList>
    </citation>
    <scope>NUCLEOTIDE SEQUENCE [LARGE SCALE GENOMIC DNA]</scope>
    <source>
        <strain evidence="3">DSM 18887</strain>
    </source>
</reference>
<dbReference type="SUPFAM" id="SSF46785">
    <property type="entry name" value="Winged helix' DNA-binding domain"/>
    <property type="match status" value="1"/>
</dbReference>
<dbReference type="GO" id="GO:0006950">
    <property type="term" value="P:response to stress"/>
    <property type="evidence" value="ECO:0007669"/>
    <property type="project" value="TreeGrafter"/>
</dbReference>
<dbReference type="GO" id="GO:0003700">
    <property type="term" value="F:DNA-binding transcription factor activity"/>
    <property type="evidence" value="ECO:0007669"/>
    <property type="project" value="InterPro"/>
</dbReference>